<dbReference type="FunFam" id="3.30.9.10:FF:000001">
    <property type="entry name" value="Glycerol-3-phosphate dehydrogenase"/>
    <property type="match status" value="1"/>
</dbReference>
<dbReference type="RefSeq" id="XP_034252619.1">
    <property type="nucleotide sequence ID" value="XM_034396728.1"/>
</dbReference>
<comment type="cofactor">
    <cofactor evidence="1 14">
        <name>FAD</name>
        <dbReference type="ChEBI" id="CHEBI:57692"/>
    </cofactor>
</comment>
<dbReference type="SUPFAM" id="SSF54373">
    <property type="entry name" value="FAD-linked reductases, C-terminal domain"/>
    <property type="match status" value="1"/>
</dbReference>
<feature type="chain" id="PRO_5044654962" description="Glycerol-3-phosphate dehydrogenase" evidence="15">
    <location>
        <begin position="37"/>
        <end position="729"/>
    </location>
</feature>
<dbReference type="Gene3D" id="1.10.8.870">
    <property type="entry name" value="Alpha-glycerophosphate oxidase, cap domain"/>
    <property type="match status" value="1"/>
</dbReference>
<dbReference type="PROSITE" id="PS00978">
    <property type="entry name" value="FAD_G3PDH_2"/>
    <property type="match status" value="1"/>
</dbReference>
<feature type="domain" description="EF-hand" evidence="16">
    <location>
        <begin position="654"/>
        <end position="689"/>
    </location>
</feature>
<dbReference type="PANTHER" id="PTHR11985">
    <property type="entry name" value="GLYCEROL-3-PHOSPHATE DEHYDROGENASE"/>
    <property type="match status" value="1"/>
</dbReference>
<keyword evidence="8" id="KW-0677">Repeat</keyword>
<keyword evidence="11" id="KW-0809">Transit peptide</keyword>
<dbReference type="InterPro" id="IPR006076">
    <property type="entry name" value="FAD-dep_OxRdtase"/>
</dbReference>
<dbReference type="PROSITE" id="PS00018">
    <property type="entry name" value="EF_HAND_1"/>
    <property type="match status" value="1"/>
</dbReference>
<comment type="subcellular location">
    <subcellularLocation>
        <location evidence="2">Mitochondrion</location>
    </subcellularLocation>
</comment>
<keyword evidence="9" id="KW-0274">FAD</keyword>
<dbReference type="CTD" id="47611"/>
<dbReference type="Pfam" id="PF16901">
    <property type="entry name" value="DAO_C"/>
    <property type="match status" value="1"/>
</dbReference>
<dbReference type="PRINTS" id="PR01001">
    <property type="entry name" value="FADG3PDH"/>
</dbReference>
<evidence type="ECO:0000259" key="16">
    <source>
        <dbReference type="PROSITE" id="PS50222"/>
    </source>
</evidence>
<evidence type="ECO:0000313" key="19">
    <source>
        <dbReference type="RefSeq" id="XP_034252617.1"/>
    </source>
</evidence>
<name>A0A6P9A418_THRPL</name>
<evidence type="ECO:0000256" key="10">
    <source>
        <dbReference type="ARBA" id="ARBA00022837"/>
    </source>
</evidence>
<dbReference type="InterPro" id="IPR036188">
    <property type="entry name" value="FAD/NAD-bd_sf"/>
</dbReference>
<dbReference type="InterPro" id="IPR038299">
    <property type="entry name" value="DAO_C_sf"/>
</dbReference>
<dbReference type="EC" id="1.1.5.3" evidence="5 14"/>
<evidence type="ECO:0000256" key="3">
    <source>
        <dbReference type="ARBA" id="ARBA00004745"/>
    </source>
</evidence>
<evidence type="ECO:0000256" key="14">
    <source>
        <dbReference type="RuleBase" id="RU361217"/>
    </source>
</evidence>
<protein>
    <recommendedName>
        <fullName evidence="5 14">Glycerol-3-phosphate dehydrogenase</fullName>
        <ecNumber evidence="5 14">1.1.5.3</ecNumber>
    </recommendedName>
</protein>
<organism evidence="19">
    <name type="scientific">Thrips palmi</name>
    <name type="common">Melon thrips</name>
    <dbReference type="NCBI Taxonomy" id="161013"/>
    <lineage>
        <taxon>Eukaryota</taxon>
        <taxon>Metazoa</taxon>
        <taxon>Ecdysozoa</taxon>
        <taxon>Arthropoda</taxon>
        <taxon>Hexapoda</taxon>
        <taxon>Insecta</taxon>
        <taxon>Pterygota</taxon>
        <taxon>Neoptera</taxon>
        <taxon>Paraneoptera</taxon>
        <taxon>Thysanoptera</taxon>
        <taxon>Terebrantia</taxon>
        <taxon>Thripoidea</taxon>
        <taxon>Thripidae</taxon>
        <taxon>Thrips</taxon>
    </lineage>
</organism>
<dbReference type="InterPro" id="IPR018247">
    <property type="entry name" value="EF_Hand_1_Ca_BS"/>
</dbReference>
<keyword evidence="17" id="KW-1185">Reference proteome</keyword>
<dbReference type="GO" id="GO:0005509">
    <property type="term" value="F:calcium ion binding"/>
    <property type="evidence" value="ECO:0007669"/>
    <property type="project" value="InterPro"/>
</dbReference>
<accession>A0A6P9A418</accession>
<dbReference type="FunFam" id="1.10.8.870:FF:000001">
    <property type="entry name" value="Glycerol-3-phosphate dehydrogenase"/>
    <property type="match status" value="1"/>
</dbReference>
<dbReference type="Gene3D" id="3.50.50.60">
    <property type="entry name" value="FAD/NAD(P)-binding domain"/>
    <property type="match status" value="1"/>
</dbReference>
<evidence type="ECO:0000256" key="2">
    <source>
        <dbReference type="ARBA" id="ARBA00004173"/>
    </source>
</evidence>
<evidence type="ECO:0000313" key="17">
    <source>
        <dbReference type="Proteomes" id="UP000515158"/>
    </source>
</evidence>
<sequence>MASAHLRRVAAGTAFLGAGALAASWLTSEAPSRVSAAEISGKKLRAKRTLPPRDEQIKSLQTEDEFDVLIIGGGATGAGCALDSVTRGLKTALVELDDFASGTSSRSTKLIHGGVRYLQKAIFNLDIDQYRMVKEALHERTNMLESAPHLTHPLPIMLPVYTWWQIPYYWVGIKMYDLVAGSKSVKSSYYLSKKDALELFPMLRGDKLCGAIVYYDGQQDDARMCLAIALTATRHGATVANHVRVTKLIHGQDATGKRVVQGASLRDELTGKEWDVKAKCVINATGPFTDSIRKMDDQKVKEICCPSSGVHIVLPGYYSPDQMGLLDPDTSDGRVIFFLPWQRQTIAGTTDRLCDVTHDPKPTEDEIEFILGEVKNYLNPDVEVRRGDVLSAWSGIRPLVSDPNKEDTQSLARNHIVHVSDSNLVTIAGGKWTTYRAMAEHTIDAAVKACKLPATKECQTDGLLIEGAHGWTPTMYIRLVQDFGLECEVAQHLSMSYGDRAFAVAKLASLTGKRFPIIGKRIHPEFPYIDAEIRYGVREYACTAIDMIARRLRLAFLNNQAAQEALPTVIDIMAEELKWSEKEKKVQYEKATAFLAEQMGQQVNRASREKMSINLSKDEMQLYIKRFQMIDKEHKGYVSINDIRRSMKSFGEDVSGEELHEILKEIDTNMNGQVELDEYLQMMSAIKSGAVAYSRFARMAEMQEAVVEKEGLMKKVSVERSGGGEHYLQ</sequence>
<dbReference type="GeneID" id="117652073"/>
<dbReference type="SMART" id="SM00054">
    <property type="entry name" value="EFh"/>
    <property type="match status" value="2"/>
</dbReference>
<dbReference type="CDD" id="cd00051">
    <property type="entry name" value="EFh"/>
    <property type="match status" value="1"/>
</dbReference>
<keyword evidence="13" id="KW-0496">Mitochondrion</keyword>
<dbReference type="Gene3D" id="3.30.9.10">
    <property type="entry name" value="D-Amino Acid Oxidase, subunit A, domain 2"/>
    <property type="match status" value="1"/>
</dbReference>
<feature type="signal peptide" evidence="15">
    <location>
        <begin position="1"/>
        <end position="36"/>
    </location>
</feature>
<dbReference type="RefSeq" id="XP_034252621.1">
    <property type="nucleotide sequence ID" value="XM_034396730.1"/>
</dbReference>
<comment type="pathway">
    <text evidence="3">Polyol metabolism; glycerol degradation.</text>
</comment>
<keyword evidence="15" id="KW-0732">Signal</keyword>
<reference evidence="18 19" key="1">
    <citation type="submission" date="2025-04" db="UniProtKB">
        <authorList>
            <consortium name="RefSeq"/>
        </authorList>
    </citation>
    <scope>IDENTIFICATION</scope>
    <source>
        <tissue evidence="18 19">Total insect</tissue>
    </source>
</reference>
<dbReference type="SUPFAM" id="SSF47473">
    <property type="entry name" value="EF-hand"/>
    <property type="match status" value="1"/>
</dbReference>
<dbReference type="SUPFAM" id="SSF51905">
    <property type="entry name" value="FAD/NAD(P)-binding domain"/>
    <property type="match status" value="1"/>
</dbReference>
<evidence type="ECO:0000256" key="9">
    <source>
        <dbReference type="ARBA" id="ARBA00022827"/>
    </source>
</evidence>
<keyword evidence="7" id="KW-0479">Metal-binding</keyword>
<evidence type="ECO:0000313" key="23">
    <source>
        <dbReference type="RefSeq" id="XP_034252621.1"/>
    </source>
</evidence>
<dbReference type="RefSeq" id="XP_034252617.1">
    <property type="nucleotide sequence ID" value="XM_034396726.1"/>
</dbReference>
<keyword evidence="10" id="KW-0106">Calcium</keyword>
<dbReference type="InterPro" id="IPR031656">
    <property type="entry name" value="DAO_C"/>
</dbReference>
<evidence type="ECO:0000256" key="1">
    <source>
        <dbReference type="ARBA" id="ARBA00001974"/>
    </source>
</evidence>
<dbReference type="Pfam" id="PF13499">
    <property type="entry name" value="EF-hand_7"/>
    <property type="match status" value="1"/>
</dbReference>
<dbReference type="Gene3D" id="1.10.238.10">
    <property type="entry name" value="EF-hand"/>
    <property type="match status" value="1"/>
</dbReference>
<dbReference type="KEGG" id="tpal:117652073"/>
<evidence type="ECO:0000256" key="6">
    <source>
        <dbReference type="ARBA" id="ARBA00022630"/>
    </source>
</evidence>
<proteinExistence type="inferred from homology"/>
<dbReference type="GO" id="GO:0006072">
    <property type="term" value="P:glycerol-3-phosphate metabolic process"/>
    <property type="evidence" value="ECO:0007669"/>
    <property type="project" value="UniProtKB-UniRule"/>
</dbReference>
<dbReference type="InterPro" id="IPR011992">
    <property type="entry name" value="EF-hand-dom_pair"/>
</dbReference>
<keyword evidence="6 14" id="KW-0285">Flavoprotein</keyword>
<feature type="domain" description="EF-hand" evidence="16">
    <location>
        <begin position="618"/>
        <end position="653"/>
    </location>
</feature>
<evidence type="ECO:0000256" key="4">
    <source>
        <dbReference type="ARBA" id="ARBA00007330"/>
    </source>
</evidence>
<dbReference type="FunFam" id="1.10.238.10:FF:000003">
    <property type="entry name" value="Calmodulin A"/>
    <property type="match status" value="1"/>
</dbReference>
<evidence type="ECO:0000256" key="8">
    <source>
        <dbReference type="ARBA" id="ARBA00022737"/>
    </source>
</evidence>
<evidence type="ECO:0000256" key="12">
    <source>
        <dbReference type="ARBA" id="ARBA00023002"/>
    </source>
</evidence>
<evidence type="ECO:0000313" key="21">
    <source>
        <dbReference type="RefSeq" id="XP_034252619.1"/>
    </source>
</evidence>
<dbReference type="GO" id="GO:0004368">
    <property type="term" value="F:glycerol-3-phosphate dehydrogenase (quinone) activity"/>
    <property type="evidence" value="ECO:0007669"/>
    <property type="project" value="UniProtKB-EC"/>
</dbReference>
<evidence type="ECO:0000313" key="20">
    <source>
        <dbReference type="RefSeq" id="XP_034252618.1"/>
    </source>
</evidence>
<evidence type="ECO:0000256" key="11">
    <source>
        <dbReference type="ARBA" id="ARBA00022946"/>
    </source>
</evidence>
<dbReference type="AlphaFoldDB" id="A0A6P9A418"/>
<dbReference type="InterPro" id="IPR002048">
    <property type="entry name" value="EF_hand_dom"/>
</dbReference>
<dbReference type="PANTHER" id="PTHR11985:SF15">
    <property type="entry name" value="GLYCEROL-3-PHOSPHATE DEHYDROGENASE, MITOCHONDRIAL"/>
    <property type="match status" value="1"/>
</dbReference>
<dbReference type="InterPro" id="IPR000447">
    <property type="entry name" value="G3P_DH_FAD-dep"/>
</dbReference>
<comment type="catalytic activity">
    <reaction evidence="14">
        <text>a quinone + sn-glycerol 3-phosphate = dihydroxyacetone phosphate + a quinol</text>
        <dbReference type="Rhea" id="RHEA:18977"/>
        <dbReference type="ChEBI" id="CHEBI:24646"/>
        <dbReference type="ChEBI" id="CHEBI:57597"/>
        <dbReference type="ChEBI" id="CHEBI:57642"/>
        <dbReference type="ChEBI" id="CHEBI:132124"/>
        <dbReference type="EC" id="1.1.5.3"/>
    </reaction>
</comment>
<evidence type="ECO:0000313" key="18">
    <source>
        <dbReference type="RefSeq" id="XP_034252616.1"/>
    </source>
</evidence>
<dbReference type="PROSITE" id="PS50222">
    <property type="entry name" value="EF_HAND_2"/>
    <property type="match status" value="2"/>
</dbReference>
<dbReference type="Pfam" id="PF01266">
    <property type="entry name" value="DAO"/>
    <property type="match status" value="1"/>
</dbReference>
<evidence type="ECO:0000256" key="15">
    <source>
        <dbReference type="SAM" id="SignalP"/>
    </source>
</evidence>
<dbReference type="RefSeq" id="XP_034252616.1">
    <property type="nucleotide sequence ID" value="XM_034396725.1"/>
</dbReference>
<evidence type="ECO:0000256" key="7">
    <source>
        <dbReference type="ARBA" id="ARBA00022723"/>
    </source>
</evidence>
<dbReference type="RefSeq" id="XP_034252620.1">
    <property type="nucleotide sequence ID" value="XM_034396729.1"/>
</dbReference>
<dbReference type="PROSITE" id="PS00977">
    <property type="entry name" value="FAD_G3PDH_1"/>
    <property type="match status" value="1"/>
</dbReference>
<evidence type="ECO:0000256" key="13">
    <source>
        <dbReference type="ARBA" id="ARBA00023128"/>
    </source>
</evidence>
<keyword evidence="12 14" id="KW-0560">Oxidoreductase</keyword>
<evidence type="ECO:0000313" key="22">
    <source>
        <dbReference type="RefSeq" id="XP_034252620.1"/>
    </source>
</evidence>
<dbReference type="RefSeq" id="XP_034252618.1">
    <property type="nucleotide sequence ID" value="XM_034396727.1"/>
</dbReference>
<dbReference type="Proteomes" id="UP000515158">
    <property type="component" value="Unplaced"/>
</dbReference>
<dbReference type="OrthoDB" id="264015at2759"/>
<gene>
    <name evidence="18 19 20 21 22 23" type="primary">LOC117652073</name>
</gene>
<evidence type="ECO:0000256" key="5">
    <source>
        <dbReference type="ARBA" id="ARBA00013029"/>
    </source>
</evidence>
<dbReference type="GO" id="GO:0005739">
    <property type="term" value="C:mitochondrion"/>
    <property type="evidence" value="ECO:0007669"/>
    <property type="project" value="UniProtKB-SubCell"/>
</dbReference>
<comment type="similarity">
    <text evidence="4 14">Belongs to the FAD-dependent glycerol-3-phosphate dehydrogenase family.</text>
</comment>